<proteinExistence type="predicted"/>
<dbReference type="EMBL" id="OANT01000017">
    <property type="protein sequence ID" value="SNX46726.1"/>
    <property type="molecule type" value="Genomic_DNA"/>
</dbReference>
<keyword evidence="1" id="KW-1133">Transmembrane helix</keyword>
<keyword evidence="1" id="KW-0812">Transmembrane</keyword>
<gene>
    <name evidence="2" type="ORF">SAMN05421731_11711</name>
</gene>
<dbReference type="Proteomes" id="UP000219042">
    <property type="component" value="Unassembled WGS sequence"/>
</dbReference>
<keyword evidence="3" id="KW-1185">Reference proteome</keyword>
<dbReference type="Gene3D" id="3.10.450.530">
    <property type="entry name" value="Ribonuclease toxin, BrnT, of type II toxin-antitoxin system"/>
    <property type="match status" value="1"/>
</dbReference>
<accession>A0A240EDU6</accession>
<organism evidence="2 3">
    <name type="scientific">Acinetobacter puyangensis</name>
    <dbReference type="NCBI Taxonomy" id="1096779"/>
    <lineage>
        <taxon>Bacteria</taxon>
        <taxon>Pseudomonadati</taxon>
        <taxon>Pseudomonadota</taxon>
        <taxon>Gammaproteobacteria</taxon>
        <taxon>Moraxellales</taxon>
        <taxon>Moraxellaceae</taxon>
        <taxon>Acinetobacter</taxon>
    </lineage>
</organism>
<protein>
    <submittedName>
        <fullName evidence="2">Ribonuclease toxin, BrnT, of type II toxin-antitoxin system</fullName>
    </submittedName>
</protein>
<dbReference type="InterPro" id="IPR038573">
    <property type="entry name" value="BrnT_sf"/>
</dbReference>
<feature type="transmembrane region" description="Helical" evidence="1">
    <location>
        <begin position="14"/>
        <end position="35"/>
    </location>
</feature>
<evidence type="ECO:0000313" key="2">
    <source>
        <dbReference type="EMBL" id="SNX46726.1"/>
    </source>
</evidence>
<sequence>MQPTTFQHGLICKMFFICIIIYIKYEYVLCGLFGWDKIKRQKNLQKHGLDFADVKVVFDQPLVLFEDTRINYGEQRMVAIGL</sequence>
<keyword evidence="1" id="KW-0472">Membrane</keyword>
<evidence type="ECO:0000313" key="3">
    <source>
        <dbReference type="Proteomes" id="UP000219042"/>
    </source>
</evidence>
<name>A0A240EDU6_9GAMM</name>
<dbReference type="Pfam" id="PF04365">
    <property type="entry name" value="BrnT_toxin"/>
    <property type="match status" value="1"/>
</dbReference>
<dbReference type="AlphaFoldDB" id="A0A240EDU6"/>
<reference evidence="3" key="1">
    <citation type="submission" date="2016-09" db="EMBL/GenBank/DDBJ databases">
        <authorList>
            <person name="Varghese N."/>
            <person name="Submissions S."/>
        </authorList>
    </citation>
    <scope>NUCLEOTIDE SEQUENCE [LARGE SCALE GENOMIC DNA]</scope>
    <source>
        <strain evidence="3">ANC 4466</strain>
    </source>
</reference>
<evidence type="ECO:0000256" key="1">
    <source>
        <dbReference type="SAM" id="Phobius"/>
    </source>
</evidence>
<dbReference type="InterPro" id="IPR007460">
    <property type="entry name" value="BrnT_toxin"/>
</dbReference>